<dbReference type="PROSITE" id="PS50088">
    <property type="entry name" value="ANK_REPEAT"/>
    <property type="match status" value="2"/>
</dbReference>
<evidence type="ECO:0000256" key="3">
    <source>
        <dbReference type="PROSITE-ProRule" id="PRU00023"/>
    </source>
</evidence>
<keyword evidence="5" id="KW-1185">Reference proteome</keyword>
<feature type="non-terminal residue" evidence="4">
    <location>
        <position position="119"/>
    </location>
</feature>
<dbReference type="AlphaFoldDB" id="A0A8J6BK03"/>
<dbReference type="GO" id="GO:0005737">
    <property type="term" value="C:cytoplasm"/>
    <property type="evidence" value="ECO:0007669"/>
    <property type="project" value="TreeGrafter"/>
</dbReference>
<name>A0A8J6BK03_ELECQ</name>
<comment type="caution">
    <text evidence="4">The sequence shown here is derived from an EMBL/GenBank/DDBJ whole genome shotgun (WGS) entry which is preliminary data.</text>
</comment>
<organism evidence="4 5">
    <name type="scientific">Eleutherodactylus coqui</name>
    <name type="common">Puerto Rican coqui</name>
    <dbReference type="NCBI Taxonomy" id="57060"/>
    <lineage>
        <taxon>Eukaryota</taxon>
        <taxon>Metazoa</taxon>
        <taxon>Chordata</taxon>
        <taxon>Craniata</taxon>
        <taxon>Vertebrata</taxon>
        <taxon>Euteleostomi</taxon>
        <taxon>Amphibia</taxon>
        <taxon>Batrachia</taxon>
        <taxon>Anura</taxon>
        <taxon>Neobatrachia</taxon>
        <taxon>Hyloidea</taxon>
        <taxon>Eleutherodactylidae</taxon>
        <taxon>Eleutherodactylinae</taxon>
        <taxon>Eleutherodactylus</taxon>
        <taxon>Eleutherodactylus</taxon>
    </lineage>
</organism>
<dbReference type="PANTHER" id="PTHR24198:SF165">
    <property type="entry name" value="ANKYRIN REPEAT-CONTAINING PROTEIN-RELATED"/>
    <property type="match status" value="1"/>
</dbReference>
<dbReference type="InterPro" id="IPR036770">
    <property type="entry name" value="Ankyrin_rpt-contain_sf"/>
</dbReference>
<evidence type="ECO:0000256" key="2">
    <source>
        <dbReference type="ARBA" id="ARBA00023043"/>
    </source>
</evidence>
<dbReference type="InterPro" id="IPR002110">
    <property type="entry name" value="Ankyrin_rpt"/>
</dbReference>
<sequence length="119" mass="13106">NGETAMHVAAQYGNLKMIRALMEEGGEVTWQSKARESALHTAVRHCHLPIVDVILNYLTNENSQADAVACVNQPNQKGETSLHVAAALGKNMIHYEEEDVKIIRLLLDHDADISTTTSQ</sequence>
<evidence type="ECO:0000256" key="1">
    <source>
        <dbReference type="ARBA" id="ARBA00022737"/>
    </source>
</evidence>
<dbReference type="PANTHER" id="PTHR24198">
    <property type="entry name" value="ANKYRIN REPEAT AND PROTEIN KINASE DOMAIN-CONTAINING PROTEIN"/>
    <property type="match status" value="1"/>
</dbReference>
<dbReference type="Pfam" id="PF12796">
    <property type="entry name" value="Ank_2"/>
    <property type="match status" value="1"/>
</dbReference>
<dbReference type="Gene3D" id="1.25.40.20">
    <property type="entry name" value="Ankyrin repeat-containing domain"/>
    <property type="match status" value="1"/>
</dbReference>
<keyword evidence="1" id="KW-0677">Repeat</keyword>
<dbReference type="EMBL" id="WNTK01002003">
    <property type="protein sequence ID" value="KAG9466534.1"/>
    <property type="molecule type" value="Genomic_DNA"/>
</dbReference>
<dbReference type="PRINTS" id="PR01415">
    <property type="entry name" value="ANKYRIN"/>
</dbReference>
<dbReference type="Proteomes" id="UP000770717">
    <property type="component" value="Unassembled WGS sequence"/>
</dbReference>
<feature type="non-terminal residue" evidence="4">
    <location>
        <position position="1"/>
    </location>
</feature>
<evidence type="ECO:0000313" key="4">
    <source>
        <dbReference type="EMBL" id="KAG9466534.1"/>
    </source>
</evidence>
<keyword evidence="2 3" id="KW-0040">ANK repeat</keyword>
<dbReference type="OrthoDB" id="10057496at2759"/>
<dbReference type="SMART" id="SM00248">
    <property type="entry name" value="ANK"/>
    <property type="match status" value="3"/>
</dbReference>
<evidence type="ECO:0000313" key="5">
    <source>
        <dbReference type="Proteomes" id="UP000770717"/>
    </source>
</evidence>
<accession>A0A8J6BK03</accession>
<protein>
    <submittedName>
        <fullName evidence="4">Uncharacterized protein</fullName>
    </submittedName>
</protein>
<gene>
    <name evidence="4" type="ORF">GDO78_016472</name>
</gene>
<proteinExistence type="predicted"/>
<feature type="repeat" description="ANK" evidence="3">
    <location>
        <begin position="77"/>
        <end position="118"/>
    </location>
</feature>
<reference evidence="4" key="1">
    <citation type="thesis" date="2020" institute="ProQuest LLC" country="789 East Eisenhower Parkway, Ann Arbor, MI, USA">
        <title>Comparative Genomics and Chromosome Evolution.</title>
        <authorList>
            <person name="Mudd A.B."/>
        </authorList>
    </citation>
    <scope>NUCLEOTIDE SEQUENCE</scope>
    <source>
        <strain evidence="4">HN-11 Male</strain>
        <tissue evidence="4">Kidney and liver</tissue>
    </source>
</reference>
<feature type="repeat" description="ANK" evidence="3">
    <location>
        <begin position="1"/>
        <end position="33"/>
    </location>
</feature>
<dbReference type="PROSITE" id="PS50297">
    <property type="entry name" value="ANK_REP_REGION"/>
    <property type="match status" value="1"/>
</dbReference>
<dbReference type="SUPFAM" id="SSF48403">
    <property type="entry name" value="Ankyrin repeat"/>
    <property type="match status" value="1"/>
</dbReference>